<dbReference type="PANTHER" id="PTHR43591">
    <property type="entry name" value="METHYLTRANSFERASE"/>
    <property type="match status" value="1"/>
</dbReference>
<protein>
    <submittedName>
        <fullName evidence="3">SAM-dependent methyltransferase</fullName>
    </submittedName>
</protein>
<keyword evidence="3" id="KW-0808">Transferase</keyword>
<proteinExistence type="predicted"/>
<feature type="compositionally biased region" description="Low complexity" evidence="1">
    <location>
        <begin position="1"/>
        <end position="11"/>
    </location>
</feature>
<dbReference type="GO" id="GO:0008757">
    <property type="term" value="F:S-adenosylmethionine-dependent methyltransferase activity"/>
    <property type="evidence" value="ECO:0007669"/>
    <property type="project" value="InterPro"/>
</dbReference>
<dbReference type="SUPFAM" id="SSF53335">
    <property type="entry name" value="S-adenosyl-L-methionine-dependent methyltransferases"/>
    <property type="match status" value="1"/>
</dbReference>
<feature type="domain" description="Methyltransferase type 11" evidence="2">
    <location>
        <begin position="68"/>
        <end position="158"/>
    </location>
</feature>
<evidence type="ECO:0000313" key="3">
    <source>
        <dbReference type="EMBL" id="QAZ68920.1"/>
    </source>
</evidence>
<name>A0A4P6HRQ3_9BACT</name>
<dbReference type="KEGG" id="dcb:C3Y92_17440"/>
<dbReference type="Pfam" id="PF08241">
    <property type="entry name" value="Methyltransf_11"/>
    <property type="match status" value="1"/>
</dbReference>
<evidence type="ECO:0000256" key="1">
    <source>
        <dbReference type="SAM" id="MobiDB-lite"/>
    </source>
</evidence>
<feature type="region of interest" description="Disordered" evidence="1">
    <location>
        <begin position="1"/>
        <end position="31"/>
    </location>
</feature>
<dbReference type="RefSeq" id="WP_129354823.1">
    <property type="nucleotide sequence ID" value="NZ_CP026538.1"/>
</dbReference>
<dbReference type="NCBIfam" id="NF045667">
    <property type="entry name" value="MTase_DVU1556"/>
    <property type="match status" value="1"/>
</dbReference>
<accession>A0A4P6HRQ3</accession>
<sequence length="256" mass="25887">MPFAAPLTGPAPFAPPAGPGFGGGRPGEKPYERADVRRATGGAIRPGGLALTDRALDLLPFAAGARLLDCGCGAGATLSRLSAAGFRAVGCDISAVLTAEAAGRVPGRALRAEAGALPFASAAFDGVFGECVLSALARPEAALEEIARVLVPGGYLVVSDLYLRAGSPGSGGAGAGCAAGALSREVAESRFARHGLPAVVFEDHTRHLIDLSCRLVLELGSAREVMAVLTGREPGCAGDGQKPRLGYGLWICRKEA</sequence>
<dbReference type="InterPro" id="IPR013216">
    <property type="entry name" value="Methyltransf_11"/>
</dbReference>
<organism evidence="3 4">
    <name type="scientific">Solidesulfovibrio carbinolicus</name>
    <dbReference type="NCBI Taxonomy" id="296842"/>
    <lineage>
        <taxon>Bacteria</taxon>
        <taxon>Pseudomonadati</taxon>
        <taxon>Thermodesulfobacteriota</taxon>
        <taxon>Desulfovibrionia</taxon>
        <taxon>Desulfovibrionales</taxon>
        <taxon>Desulfovibrionaceae</taxon>
        <taxon>Solidesulfovibrio</taxon>
    </lineage>
</organism>
<dbReference type="Gene3D" id="3.40.50.150">
    <property type="entry name" value="Vaccinia Virus protein VP39"/>
    <property type="match status" value="1"/>
</dbReference>
<dbReference type="InterPro" id="IPR029063">
    <property type="entry name" value="SAM-dependent_MTases_sf"/>
</dbReference>
<dbReference type="AlphaFoldDB" id="A0A4P6HRQ3"/>
<dbReference type="PANTHER" id="PTHR43591:SF24">
    <property type="entry name" value="2-METHOXY-6-POLYPRENYL-1,4-BENZOQUINOL METHYLASE, MITOCHONDRIAL"/>
    <property type="match status" value="1"/>
</dbReference>
<dbReference type="EMBL" id="CP026538">
    <property type="protein sequence ID" value="QAZ68920.1"/>
    <property type="molecule type" value="Genomic_DNA"/>
</dbReference>
<evidence type="ECO:0000259" key="2">
    <source>
        <dbReference type="Pfam" id="PF08241"/>
    </source>
</evidence>
<dbReference type="CDD" id="cd02440">
    <property type="entry name" value="AdoMet_MTases"/>
    <property type="match status" value="1"/>
</dbReference>
<keyword evidence="4" id="KW-1185">Reference proteome</keyword>
<evidence type="ECO:0000313" key="4">
    <source>
        <dbReference type="Proteomes" id="UP000293296"/>
    </source>
</evidence>
<gene>
    <name evidence="3" type="ORF">C3Y92_17440</name>
</gene>
<dbReference type="Proteomes" id="UP000293296">
    <property type="component" value="Chromosome"/>
</dbReference>
<dbReference type="OrthoDB" id="9769602at2"/>
<dbReference type="GO" id="GO:0032259">
    <property type="term" value="P:methylation"/>
    <property type="evidence" value="ECO:0007669"/>
    <property type="project" value="UniProtKB-KW"/>
</dbReference>
<keyword evidence="3" id="KW-0489">Methyltransferase</keyword>
<reference evidence="3 4" key="1">
    <citation type="submission" date="2018-02" db="EMBL/GenBank/DDBJ databases">
        <title>Genome sequence of Desulfovibrio carbinolicus DSM 3852.</title>
        <authorList>
            <person name="Wilbanks E."/>
            <person name="Skennerton C.T."/>
            <person name="Orphan V.J."/>
        </authorList>
    </citation>
    <scope>NUCLEOTIDE SEQUENCE [LARGE SCALE GENOMIC DNA]</scope>
    <source>
        <strain evidence="3 4">DSM 3852</strain>
    </source>
</reference>